<comment type="caution">
    <text evidence="2">The sequence shown here is derived from an EMBL/GenBank/DDBJ whole genome shotgun (WGS) entry which is preliminary data.</text>
</comment>
<dbReference type="InterPro" id="IPR039315">
    <property type="entry name" value="CheW"/>
</dbReference>
<dbReference type="CDD" id="cd00732">
    <property type="entry name" value="CheW"/>
    <property type="match status" value="1"/>
</dbReference>
<dbReference type="InterPro" id="IPR036061">
    <property type="entry name" value="CheW-like_dom_sf"/>
</dbReference>
<dbReference type="RefSeq" id="WP_141919004.1">
    <property type="nucleotide sequence ID" value="NZ_VFOF01000001.1"/>
</dbReference>
<protein>
    <submittedName>
        <fullName evidence="2">Purine-binding chemotaxis protein CheW</fullName>
    </submittedName>
</protein>
<sequence length="178" mass="19851">MGETKNELLAGKTENTALQNQAHDWQHSSDARQLITFHIGEQFFGVDIMAIREIRAWSPATNLPNVPNYVRGVVNLRGVVLPVFDLRQRLGWGMTEPTARHVIIVVQIGEQLQGLIVDAVNDIVTARHEDMQPVPDVGESTAARFLEGLVTIDDRMIMVLALDRLRENGLPIPDQGLE</sequence>
<dbReference type="GO" id="GO:0006935">
    <property type="term" value="P:chemotaxis"/>
    <property type="evidence" value="ECO:0007669"/>
    <property type="project" value="InterPro"/>
</dbReference>
<dbReference type="GO" id="GO:0005829">
    <property type="term" value="C:cytosol"/>
    <property type="evidence" value="ECO:0007669"/>
    <property type="project" value="TreeGrafter"/>
</dbReference>
<dbReference type="EMBL" id="VFOF01000001">
    <property type="protein sequence ID" value="TQL16623.1"/>
    <property type="molecule type" value="Genomic_DNA"/>
</dbReference>
<organism evidence="2 3">
    <name type="scientific">Zymomonas mobilis</name>
    <dbReference type="NCBI Taxonomy" id="542"/>
    <lineage>
        <taxon>Bacteria</taxon>
        <taxon>Pseudomonadati</taxon>
        <taxon>Pseudomonadota</taxon>
        <taxon>Alphaproteobacteria</taxon>
        <taxon>Sphingomonadales</taxon>
        <taxon>Zymomonadaceae</taxon>
        <taxon>Zymomonas</taxon>
    </lineage>
</organism>
<feature type="domain" description="CheW-like" evidence="1">
    <location>
        <begin position="31"/>
        <end position="171"/>
    </location>
</feature>
<name>A0A542VZA1_ZYMMB</name>
<dbReference type="AlphaFoldDB" id="A0A542VZA1"/>
<dbReference type="SUPFAM" id="SSF50341">
    <property type="entry name" value="CheW-like"/>
    <property type="match status" value="1"/>
</dbReference>
<dbReference type="PROSITE" id="PS50851">
    <property type="entry name" value="CHEW"/>
    <property type="match status" value="1"/>
</dbReference>
<proteinExistence type="predicted"/>
<dbReference type="PANTHER" id="PTHR22617:SF23">
    <property type="entry name" value="CHEMOTAXIS PROTEIN CHEW"/>
    <property type="match status" value="1"/>
</dbReference>
<evidence type="ECO:0000259" key="1">
    <source>
        <dbReference type="PROSITE" id="PS50851"/>
    </source>
</evidence>
<dbReference type="SMART" id="SM00260">
    <property type="entry name" value="CheW"/>
    <property type="match status" value="1"/>
</dbReference>
<gene>
    <name evidence="2" type="ORF">FBY58_0159</name>
</gene>
<dbReference type="OrthoDB" id="3291462at2"/>
<dbReference type="Pfam" id="PF01584">
    <property type="entry name" value="CheW"/>
    <property type="match status" value="1"/>
</dbReference>
<reference evidence="2 3" key="1">
    <citation type="submission" date="2019-06" db="EMBL/GenBank/DDBJ databases">
        <title>Genome sequencing of Zymomonas mobilis strains for genetic engineering and biofuel applications.</title>
        <authorList>
            <person name="Teravest M."/>
        </authorList>
    </citation>
    <scope>NUCLEOTIDE SEQUENCE [LARGE SCALE GENOMIC DNA]</scope>
    <source>
        <strain evidence="2 3">AN0101</strain>
    </source>
</reference>
<dbReference type="Gene3D" id="2.40.50.180">
    <property type="entry name" value="CheA-289, Domain 4"/>
    <property type="match status" value="1"/>
</dbReference>
<dbReference type="Gene3D" id="2.30.30.40">
    <property type="entry name" value="SH3 Domains"/>
    <property type="match status" value="1"/>
</dbReference>
<dbReference type="GO" id="GO:0007165">
    <property type="term" value="P:signal transduction"/>
    <property type="evidence" value="ECO:0007669"/>
    <property type="project" value="InterPro"/>
</dbReference>
<evidence type="ECO:0000313" key="2">
    <source>
        <dbReference type="EMBL" id="TQL16623.1"/>
    </source>
</evidence>
<dbReference type="InterPro" id="IPR002545">
    <property type="entry name" value="CheW-lke_dom"/>
</dbReference>
<dbReference type="PANTHER" id="PTHR22617">
    <property type="entry name" value="CHEMOTAXIS SENSOR HISTIDINE KINASE-RELATED"/>
    <property type="match status" value="1"/>
</dbReference>
<evidence type="ECO:0000313" key="3">
    <source>
        <dbReference type="Proteomes" id="UP000316887"/>
    </source>
</evidence>
<dbReference type="Proteomes" id="UP000316887">
    <property type="component" value="Unassembled WGS sequence"/>
</dbReference>
<accession>A0A542VZA1</accession>